<feature type="domain" description="OB" evidence="1">
    <location>
        <begin position="21"/>
        <end position="81"/>
    </location>
</feature>
<dbReference type="EMBL" id="DMAN01000037">
    <property type="protein sequence ID" value="HAE25858.1"/>
    <property type="molecule type" value="Genomic_DNA"/>
</dbReference>
<dbReference type="GO" id="GO:0003676">
    <property type="term" value="F:nucleic acid binding"/>
    <property type="evidence" value="ECO:0007669"/>
    <property type="project" value="InterPro"/>
</dbReference>
<evidence type="ECO:0000313" key="2">
    <source>
        <dbReference type="EMBL" id="HAE25858.1"/>
    </source>
</evidence>
<name>A0A3B9GU14_9PROT</name>
<reference evidence="2 3" key="1">
    <citation type="journal article" date="2018" name="Nat. Biotechnol.">
        <title>A standardized bacterial taxonomy based on genome phylogeny substantially revises the tree of life.</title>
        <authorList>
            <person name="Parks D.H."/>
            <person name="Chuvochina M."/>
            <person name="Waite D.W."/>
            <person name="Rinke C."/>
            <person name="Skarshewski A."/>
            <person name="Chaumeil P.A."/>
            <person name="Hugenholtz P."/>
        </authorList>
    </citation>
    <scope>NUCLEOTIDE SEQUENCE [LARGE SCALE GENOMIC DNA]</scope>
    <source>
        <strain evidence="2">UBA8733</strain>
    </source>
</reference>
<dbReference type="Proteomes" id="UP000259610">
    <property type="component" value="Unassembled WGS sequence"/>
</dbReference>
<comment type="caution">
    <text evidence="2">The sequence shown here is derived from an EMBL/GenBank/DDBJ whole genome shotgun (WGS) entry which is preliminary data.</text>
</comment>
<dbReference type="InterPro" id="IPR004365">
    <property type="entry name" value="NA-bd_OB_tRNA"/>
</dbReference>
<feature type="non-terminal residue" evidence="2">
    <location>
        <position position="1"/>
    </location>
</feature>
<organism evidence="2 3">
    <name type="scientific">Hyphomonas adhaerens</name>
    <dbReference type="NCBI Taxonomy" id="81029"/>
    <lineage>
        <taxon>Bacteria</taxon>
        <taxon>Pseudomonadati</taxon>
        <taxon>Pseudomonadota</taxon>
        <taxon>Alphaproteobacteria</taxon>
        <taxon>Hyphomonadales</taxon>
        <taxon>Hyphomonadaceae</taxon>
        <taxon>Hyphomonas</taxon>
    </lineage>
</organism>
<dbReference type="Pfam" id="PF01336">
    <property type="entry name" value="tRNA_anti-codon"/>
    <property type="match status" value="1"/>
</dbReference>
<gene>
    <name evidence="2" type="ORF">DCG58_01755</name>
</gene>
<evidence type="ECO:0000313" key="3">
    <source>
        <dbReference type="Proteomes" id="UP000259610"/>
    </source>
</evidence>
<evidence type="ECO:0000259" key="1">
    <source>
        <dbReference type="Pfam" id="PF01336"/>
    </source>
</evidence>
<protein>
    <recommendedName>
        <fullName evidence="1">OB domain-containing protein</fullName>
    </recommendedName>
</protein>
<dbReference type="CDD" id="cd04485">
    <property type="entry name" value="DnaE_OBF"/>
    <property type="match status" value="1"/>
</dbReference>
<sequence length="86" mass="9539">PEIGRFTEAAAIRNAPDRQWITVTGLVITRQRPGTASGVIFLTLEDDTGVSNVIVWPGTFEKYRKQVMAGRLVRVTGRLQREGIVT</sequence>
<feature type="non-terminal residue" evidence="2">
    <location>
        <position position="86"/>
    </location>
</feature>
<dbReference type="Gene3D" id="2.40.50.140">
    <property type="entry name" value="Nucleic acid-binding proteins"/>
    <property type="match status" value="1"/>
</dbReference>
<dbReference type="SUPFAM" id="SSF50249">
    <property type="entry name" value="Nucleic acid-binding proteins"/>
    <property type="match status" value="1"/>
</dbReference>
<dbReference type="AlphaFoldDB" id="A0A3B9GU14"/>
<dbReference type="InterPro" id="IPR012340">
    <property type="entry name" value="NA-bd_OB-fold"/>
</dbReference>
<proteinExistence type="predicted"/>
<accession>A0A3B9GU14</accession>